<dbReference type="SUPFAM" id="SSF158573">
    <property type="entry name" value="GINS helical bundle-like"/>
    <property type="match status" value="1"/>
</dbReference>
<evidence type="ECO:0000256" key="3">
    <source>
        <dbReference type="ARBA" id="ARBA00014804"/>
    </source>
</evidence>
<reference evidence="9" key="1">
    <citation type="journal article" date="2021" name="Proc. Natl. Acad. Sci. U.S.A.">
        <title>Three genomes in the algal genus Volvox reveal the fate of a haploid sex-determining region after a transition to homothallism.</title>
        <authorList>
            <person name="Yamamoto K."/>
            <person name="Hamaji T."/>
            <person name="Kawai-Toyooka H."/>
            <person name="Matsuzaki R."/>
            <person name="Takahashi F."/>
            <person name="Nishimura Y."/>
            <person name="Kawachi M."/>
            <person name="Noguchi H."/>
            <person name="Minakuchi Y."/>
            <person name="Umen J.G."/>
            <person name="Toyoda A."/>
            <person name="Nozaki H."/>
        </authorList>
    </citation>
    <scope>NUCLEOTIDE SEQUENCE</scope>
    <source>
        <strain evidence="9">NIES-3780</strain>
    </source>
</reference>
<dbReference type="InterPro" id="IPR031633">
    <property type="entry name" value="SLD5_C"/>
</dbReference>
<evidence type="ECO:0000256" key="1">
    <source>
        <dbReference type="ARBA" id="ARBA00004123"/>
    </source>
</evidence>
<dbReference type="PANTHER" id="PTHR21206">
    <property type="entry name" value="SLD5 PROTEIN"/>
    <property type="match status" value="1"/>
</dbReference>
<dbReference type="InterPro" id="IPR021151">
    <property type="entry name" value="GINS_A"/>
</dbReference>
<evidence type="ECO:0000256" key="2">
    <source>
        <dbReference type="ARBA" id="ARBA00008187"/>
    </source>
</evidence>
<dbReference type="InterPro" id="IPR038749">
    <property type="entry name" value="Sld5_GINS_A"/>
</dbReference>
<feature type="domain" description="GINS subunit" evidence="7">
    <location>
        <begin position="90"/>
        <end position="141"/>
    </location>
</feature>
<dbReference type="Pfam" id="PF16922">
    <property type="entry name" value="SLD5_C"/>
    <property type="match status" value="1"/>
</dbReference>
<name>A0A8J4AWK0_9CHLO</name>
<evidence type="ECO:0000259" key="8">
    <source>
        <dbReference type="Pfam" id="PF16922"/>
    </source>
</evidence>
<keyword evidence="4 6" id="KW-0235">DNA replication</keyword>
<dbReference type="InterPro" id="IPR036224">
    <property type="entry name" value="GINS_bundle-like_dom_sf"/>
</dbReference>
<comment type="similarity">
    <text evidence="2 6">Belongs to the GINS4/SLD5 family.</text>
</comment>
<sequence>MADVLRSLDFTQGVPADLVELDDFELLTNAVRNERNTQDILEYKHDLVERVHQRLEDQTARVENWKEASRSNRFPEEEVDMSVPILCCTLNINRFRFLLKAYWRARLQKIERFATLILDNQELQRNCSPKELNHCLQYFVAVGKCLKEVVLARLPEEFQTLVQESQLTETRDMIPTPRLDRCVFVKLLKDAGHVAVDSEGQQLVDMKEGDIYIIQYHHIQRLIQQDIAVLI</sequence>
<dbReference type="GO" id="GO:0006261">
    <property type="term" value="P:DNA-templated DNA replication"/>
    <property type="evidence" value="ECO:0007669"/>
    <property type="project" value="InterPro"/>
</dbReference>
<dbReference type="InterPro" id="IPR008591">
    <property type="entry name" value="GINS_Sld5"/>
</dbReference>
<dbReference type="SUPFAM" id="SSF160059">
    <property type="entry name" value="PriA/YqbF domain"/>
    <property type="match status" value="1"/>
</dbReference>
<organism evidence="9 10">
    <name type="scientific">Volvox africanus</name>
    <dbReference type="NCBI Taxonomy" id="51714"/>
    <lineage>
        <taxon>Eukaryota</taxon>
        <taxon>Viridiplantae</taxon>
        <taxon>Chlorophyta</taxon>
        <taxon>core chlorophytes</taxon>
        <taxon>Chlorophyceae</taxon>
        <taxon>CS clade</taxon>
        <taxon>Chlamydomonadales</taxon>
        <taxon>Volvocaceae</taxon>
        <taxon>Volvox</taxon>
    </lineage>
</organism>
<dbReference type="CDD" id="cd21692">
    <property type="entry name" value="GINS_B_Sld5"/>
    <property type="match status" value="1"/>
</dbReference>
<dbReference type="CDD" id="cd11711">
    <property type="entry name" value="GINS_A_Sld5"/>
    <property type="match status" value="1"/>
</dbReference>
<dbReference type="EMBL" id="BNCO01000005">
    <property type="protein sequence ID" value="GIL48492.1"/>
    <property type="molecule type" value="Genomic_DNA"/>
</dbReference>
<comment type="caution">
    <text evidence="9">The sequence shown here is derived from an EMBL/GenBank/DDBJ whole genome shotgun (WGS) entry which is preliminary data.</text>
</comment>
<comment type="function">
    <text evidence="6">The GINS complex plays an essential role in the initiation of DNA replication.</text>
</comment>
<evidence type="ECO:0000313" key="9">
    <source>
        <dbReference type="EMBL" id="GIL48492.1"/>
    </source>
</evidence>
<dbReference type="PANTHER" id="PTHR21206:SF0">
    <property type="entry name" value="DNA REPLICATION COMPLEX GINS PROTEIN SLD5"/>
    <property type="match status" value="1"/>
</dbReference>
<dbReference type="GO" id="GO:0000811">
    <property type="term" value="C:GINS complex"/>
    <property type="evidence" value="ECO:0007669"/>
    <property type="project" value="UniProtKB-UniRule"/>
</dbReference>
<evidence type="ECO:0000313" key="10">
    <source>
        <dbReference type="Proteomes" id="UP000747399"/>
    </source>
</evidence>
<keyword evidence="10" id="KW-1185">Reference proteome</keyword>
<dbReference type="Pfam" id="PF05916">
    <property type="entry name" value="Sld5"/>
    <property type="match status" value="1"/>
</dbReference>
<proteinExistence type="inferred from homology"/>
<gene>
    <name evidence="9" type="ORF">Vafri_5012</name>
</gene>
<keyword evidence="5 6" id="KW-0539">Nucleus</keyword>
<accession>A0A8J4AWK0</accession>
<dbReference type="AlphaFoldDB" id="A0A8J4AWK0"/>
<dbReference type="GO" id="GO:0000727">
    <property type="term" value="P:double-strand break repair via break-induced replication"/>
    <property type="evidence" value="ECO:0007669"/>
    <property type="project" value="TreeGrafter"/>
</dbReference>
<protein>
    <recommendedName>
        <fullName evidence="3 6">DNA replication complex GINS protein SLD5</fullName>
    </recommendedName>
</protein>
<evidence type="ECO:0000256" key="4">
    <source>
        <dbReference type="ARBA" id="ARBA00022705"/>
    </source>
</evidence>
<comment type="subcellular location">
    <subcellularLocation>
        <location evidence="1 6">Nucleus</location>
    </subcellularLocation>
</comment>
<feature type="domain" description="DNA replication complex GINS protein SLD5 C-terminal" evidence="8">
    <location>
        <begin position="177"/>
        <end position="231"/>
    </location>
</feature>
<dbReference type="Gene3D" id="1.20.58.1030">
    <property type="match status" value="1"/>
</dbReference>
<dbReference type="PIRSF" id="PIRSF007764">
    <property type="entry name" value="Sld5"/>
    <property type="match status" value="1"/>
</dbReference>
<dbReference type="Proteomes" id="UP000747399">
    <property type="component" value="Unassembled WGS sequence"/>
</dbReference>
<evidence type="ECO:0000256" key="5">
    <source>
        <dbReference type="ARBA" id="ARBA00023242"/>
    </source>
</evidence>
<evidence type="ECO:0000259" key="7">
    <source>
        <dbReference type="Pfam" id="PF05916"/>
    </source>
</evidence>
<evidence type="ECO:0000256" key="6">
    <source>
        <dbReference type="PIRNR" id="PIRNR007764"/>
    </source>
</evidence>